<reference evidence="2 3" key="1">
    <citation type="submission" date="2020-05" db="EMBL/GenBank/DDBJ databases">
        <title>Bremerella alba sp. nov., a novel planctomycete isolated from the surface of the macroalga Fucus spiralis.</title>
        <authorList>
            <person name="Godinho O."/>
            <person name="Botelho R."/>
            <person name="Albuquerque L."/>
            <person name="Wiegand S."/>
            <person name="Da Costa M.S."/>
            <person name="Lobo-Da-Cunha A."/>
            <person name="Jogler C."/>
            <person name="Lage O.M."/>
        </authorList>
    </citation>
    <scope>NUCLEOTIDE SEQUENCE [LARGE SCALE GENOMIC DNA]</scope>
    <source>
        <strain evidence="2 3">FF15</strain>
    </source>
</reference>
<comment type="caution">
    <text evidence="2">The sequence shown here is derived from an EMBL/GenBank/DDBJ whole genome shotgun (WGS) entry which is preliminary data.</text>
</comment>
<keyword evidence="2" id="KW-0808">Transferase</keyword>
<keyword evidence="3" id="KW-1185">Reference proteome</keyword>
<dbReference type="PANTHER" id="PTHR43851:SF3">
    <property type="entry name" value="COENZYME Q8"/>
    <property type="match status" value="1"/>
</dbReference>
<dbReference type="EMBL" id="JABRWO010000005">
    <property type="protein sequence ID" value="MBA2114917.1"/>
    <property type="molecule type" value="Genomic_DNA"/>
</dbReference>
<dbReference type="Proteomes" id="UP000551616">
    <property type="component" value="Unassembled WGS sequence"/>
</dbReference>
<dbReference type="AlphaFoldDB" id="A0A7V9A735"/>
<keyword evidence="2" id="KW-0418">Kinase</keyword>
<organism evidence="2 3">
    <name type="scientific">Bremerella alba</name>
    <dbReference type="NCBI Taxonomy" id="980252"/>
    <lineage>
        <taxon>Bacteria</taxon>
        <taxon>Pseudomonadati</taxon>
        <taxon>Planctomycetota</taxon>
        <taxon>Planctomycetia</taxon>
        <taxon>Pirellulales</taxon>
        <taxon>Pirellulaceae</taxon>
        <taxon>Bremerella</taxon>
    </lineage>
</organism>
<evidence type="ECO:0000259" key="1">
    <source>
        <dbReference type="Pfam" id="PF03109"/>
    </source>
</evidence>
<accession>A0A7V9A735</accession>
<evidence type="ECO:0000313" key="3">
    <source>
        <dbReference type="Proteomes" id="UP000551616"/>
    </source>
</evidence>
<dbReference type="Pfam" id="PF03109">
    <property type="entry name" value="ABC1"/>
    <property type="match status" value="1"/>
</dbReference>
<gene>
    <name evidence="2" type="primary">ubiB_1</name>
    <name evidence="2" type="ORF">HOV93_20870</name>
</gene>
<dbReference type="InterPro" id="IPR004147">
    <property type="entry name" value="ABC1_dom"/>
</dbReference>
<sequence length="532" mass="60752">MKWQGPAWKRPLLLDDQWGRLAMPVESIRRTWNYAQLAKDAVKVRWSHDEKAQLAAQKLVADRLGRMRGLPQKMGQMMAFSADPSEQDAFGSLYESADPLPWSAIRPILQTAWDIDPDTLFQEIDPHGKAASLGQVHAATRHDGRKLAIKIQYPGIHNAVMTDLAAIGWLAKPFGNLSDGFNLEGYRHTILEGLKTELDYRQEATAQADFADGPGRSPWVIVPRVEQELSCENILVSEWIDGETWQEVQSQWSPEEKTVLGRRLLFWFLESLFEHGQLHADLHPGNVRFLRTSDGPKIVLYDFGSVYHMNVTERITLLRYIQATRQQSEAPLPFLVALGFRHELLEPIADRLPALSRVLLEPFCVDHPYDTSDWRLSERLNDLLGDERMNFRIAGPPGLLYLLRSFHAMITYLAGLDAKVLWCRALQSHVATHQHAMGQLNLPSLPTQDYKALAKHLKVQVLRDGQLKASVTLAAAAIDRLEKFLDDETLRRIKQERIDLVEIVRDVRRRGYVPGDVFELTDPHREVKVWLE</sequence>
<dbReference type="EC" id="2.7.-.-" evidence="2"/>
<dbReference type="SUPFAM" id="SSF56112">
    <property type="entry name" value="Protein kinase-like (PK-like)"/>
    <property type="match status" value="1"/>
</dbReference>
<dbReference type="InterPro" id="IPR011009">
    <property type="entry name" value="Kinase-like_dom_sf"/>
</dbReference>
<protein>
    <submittedName>
        <fullName evidence="2">Protein kinase UbiB</fullName>
        <ecNumber evidence="2">2.7.-.-</ecNumber>
    </submittedName>
</protein>
<dbReference type="InterPro" id="IPR051409">
    <property type="entry name" value="Atypical_kinase_ADCK"/>
</dbReference>
<name>A0A7V9A735_9BACT</name>
<evidence type="ECO:0000313" key="2">
    <source>
        <dbReference type="EMBL" id="MBA2114917.1"/>
    </source>
</evidence>
<feature type="domain" description="ABC1 atypical kinase-like" evidence="1">
    <location>
        <begin position="93"/>
        <end position="324"/>
    </location>
</feature>
<dbReference type="GO" id="GO:0016301">
    <property type="term" value="F:kinase activity"/>
    <property type="evidence" value="ECO:0007669"/>
    <property type="project" value="UniProtKB-KW"/>
</dbReference>
<dbReference type="PANTHER" id="PTHR43851">
    <property type="match status" value="1"/>
</dbReference>
<proteinExistence type="predicted"/>